<reference evidence="2" key="2">
    <citation type="submission" date="2015-01" db="EMBL/GenBank/DDBJ databases">
        <title>Evolutionary Origins and Diversification of the Mycorrhizal Mutualists.</title>
        <authorList>
            <consortium name="DOE Joint Genome Institute"/>
            <consortium name="Mycorrhizal Genomics Consortium"/>
            <person name="Kohler A."/>
            <person name="Kuo A."/>
            <person name="Nagy L.G."/>
            <person name="Floudas D."/>
            <person name="Copeland A."/>
            <person name="Barry K.W."/>
            <person name="Cichocki N."/>
            <person name="Veneault-Fourrey C."/>
            <person name="LaButti K."/>
            <person name="Lindquist E.A."/>
            <person name="Lipzen A."/>
            <person name="Lundell T."/>
            <person name="Morin E."/>
            <person name="Murat C."/>
            <person name="Riley R."/>
            <person name="Ohm R."/>
            <person name="Sun H."/>
            <person name="Tunlid A."/>
            <person name="Henrissat B."/>
            <person name="Grigoriev I.V."/>
            <person name="Hibbett D.S."/>
            <person name="Martin F."/>
        </authorList>
    </citation>
    <scope>NUCLEOTIDE SEQUENCE [LARGE SCALE GENOMIC DNA]</scope>
    <source>
        <strain evidence="2">Marx 270</strain>
    </source>
</reference>
<gene>
    <name evidence="1" type="ORF">M404DRAFT_529824</name>
</gene>
<protein>
    <submittedName>
        <fullName evidence="1">Uncharacterized protein</fullName>
    </submittedName>
</protein>
<accession>A0A0C3J7E2</accession>
<dbReference type="InParanoid" id="A0A0C3J7E2"/>
<sequence length="111" mass="12169">MPHLATIPPKIFTSHFVKGPRVLQTTVLHVSPFPPNRRPHLSLSQAQPPHPSLFAVSPLRSRRFNMGGWKNTGAGGGTSLYPFLGIRLGGYSYERGGGEFKFVVLGFKKGK</sequence>
<dbReference type="Proteomes" id="UP000054217">
    <property type="component" value="Unassembled WGS sequence"/>
</dbReference>
<proteinExistence type="predicted"/>
<evidence type="ECO:0000313" key="2">
    <source>
        <dbReference type="Proteomes" id="UP000054217"/>
    </source>
</evidence>
<name>A0A0C3J7E2_PISTI</name>
<dbReference type="AlphaFoldDB" id="A0A0C3J7E2"/>
<organism evidence="1 2">
    <name type="scientific">Pisolithus tinctorius Marx 270</name>
    <dbReference type="NCBI Taxonomy" id="870435"/>
    <lineage>
        <taxon>Eukaryota</taxon>
        <taxon>Fungi</taxon>
        <taxon>Dikarya</taxon>
        <taxon>Basidiomycota</taxon>
        <taxon>Agaricomycotina</taxon>
        <taxon>Agaricomycetes</taxon>
        <taxon>Agaricomycetidae</taxon>
        <taxon>Boletales</taxon>
        <taxon>Sclerodermatineae</taxon>
        <taxon>Pisolithaceae</taxon>
        <taxon>Pisolithus</taxon>
    </lineage>
</organism>
<reference evidence="1 2" key="1">
    <citation type="submission" date="2014-04" db="EMBL/GenBank/DDBJ databases">
        <authorList>
            <consortium name="DOE Joint Genome Institute"/>
            <person name="Kuo A."/>
            <person name="Kohler A."/>
            <person name="Costa M.D."/>
            <person name="Nagy L.G."/>
            <person name="Floudas D."/>
            <person name="Copeland A."/>
            <person name="Barry K.W."/>
            <person name="Cichocki N."/>
            <person name="Veneault-Fourrey C."/>
            <person name="LaButti K."/>
            <person name="Lindquist E.A."/>
            <person name="Lipzen A."/>
            <person name="Lundell T."/>
            <person name="Morin E."/>
            <person name="Murat C."/>
            <person name="Sun H."/>
            <person name="Tunlid A."/>
            <person name="Henrissat B."/>
            <person name="Grigoriev I.V."/>
            <person name="Hibbett D.S."/>
            <person name="Martin F."/>
            <person name="Nordberg H.P."/>
            <person name="Cantor M.N."/>
            <person name="Hua S.X."/>
        </authorList>
    </citation>
    <scope>NUCLEOTIDE SEQUENCE [LARGE SCALE GENOMIC DNA]</scope>
    <source>
        <strain evidence="1 2">Marx 270</strain>
    </source>
</reference>
<dbReference type="EMBL" id="KN831968">
    <property type="protein sequence ID" value="KIO04963.1"/>
    <property type="molecule type" value="Genomic_DNA"/>
</dbReference>
<evidence type="ECO:0000313" key="1">
    <source>
        <dbReference type="EMBL" id="KIO04963.1"/>
    </source>
</evidence>
<keyword evidence="2" id="KW-1185">Reference proteome</keyword>
<dbReference type="HOGENOM" id="CLU_2159454_0_0_1"/>